<keyword evidence="3" id="KW-1185">Reference proteome</keyword>
<gene>
    <name evidence="2" type="ORF">F3Y22_tig00110733pilonHSYRG00328</name>
</gene>
<dbReference type="PANTHER" id="PTHR43139">
    <property type="entry name" value="SI:DKEY-122A22.2"/>
    <property type="match status" value="1"/>
</dbReference>
<sequence>MVDLVAAQKPLLHGLLKISGVQPFTVELEPGTVMNFCVPCETIKKPKKGIVTWQFHVGALTKKYSVYIPDILFFGGSITEKPDRSPTFQAEYLIKGLRKLGVEHCAVVGFSYGGMVHLRWLNFTLIWSMPWWSLARSWP</sequence>
<reference evidence="2" key="1">
    <citation type="submission" date="2019-09" db="EMBL/GenBank/DDBJ databases">
        <title>Draft genome information of white flower Hibiscus syriacus.</title>
        <authorList>
            <person name="Kim Y.-M."/>
        </authorList>
    </citation>
    <scope>NUCLEOTIDE SEQUENCE [LARGE SCALE GENOMIC DNA]</scope>
    <source>
        <strain evidence="2">YM2019G1</strain>
    </source>
</reference>
<name>A0A6A2ZUF6_HIBSY</name>
<protein>
    <submittedName>
        <fullName evidence="2">Oxygen-evolving enhancer protein 2, chloroplast</fullName>
    </submittedName>
</protein>
<dbReference type="AlphaFoldDB" id="A0A6A2ZUF6"/>
<dbReference type="PANTHER" id="PTHR43139:SF61">
    <property type="entry name" value="ALPHA_BETA-HYDROLASES SUPERFAMILY PROTEIN"/>
    <property type="match status" value="1"/>
</dbReference>
<dbReference type="SUPFAM" id="SSF53474">
    <property type="entry name" value="alpha/beta-Hydrolases"/>
    <property type="match status" value="1"/>
</dbReference>
<feature type="domain" description="AB hydrolase-1" evidence="1">
    <location>
        <begin position="59"/>
        <end position="120"/>
    </location>
</feature>
<evidence type="ECO:0000313" key="2">
    <source>
        <dbReference type="EMBL" id="KAE8695176.1"/>
    </source>
</evidence>
<comment type="caution">
    <text evidence="2">The sequence shown here is derived from an EMBL/GenBank/DDBJ whole genome shotgun (WGS) entry which is preliminary data.</text>
</comment>
<evidence type="ECO:0000313" key="3">
    <source>
        <dbReference type="Proteomes" id="UP000436088"/>
    </source>
</evidence>
<dbReference type="InterPro" id="IPR000073">
    <property type="entry name" value="AB_hydrolase_1"/>
</dbReference>
<dbReference type="InterPro" id="IPR052370">
    <property type="entry name" value="Meta-cleavage_hydrolase"/>
</dbReference>
<dbReference type="Gene3D" id="3.40.50.1820">
    <property type="entry name" value="alpha/beta hydrolase"/>
    <property type="match status" value="1"/>
</dbReference>
<proteinExistence type="predicted"/>
<evidence type="ECO:0000259" key="1">
    <source>
        <dbReference type="Pfam" id="PF00561"/>
    </source>
</evidence>
<dbReference type="InterPro" id="IPR029058">
    <property type="entry name" value="AB_hydrolase_fold"/>
</dbReference>
<dbReference type="EMBL" id="VEPZ02001094">
    <property type="protein sequence ID" value="KAE8695176.1"/>
    <property type="molecule type" value="Genomic_DNA"/>
</dbReference>
<organism evidence="2 3">
    <name type="scientific">Hibiscus syriacus</name>
    <name type="common">Rose of Sharon</name>
    <dbReference type="NCBI Taxonomy" id="106335"/>
    <lineage>
        <taxon>Eukaryota</taxon>
        <taxon>Viridiplantae</taxon>
        <taxon>Streptophyta</taxon>
        <taxon>Embryophyta</taxon>
        <taxon>Tracheophyta</taxon>
        <taxon>Spermatophyta</taxon>
        <taxon>Magnoliopsida</taxon>
        <taxon>eudicotyledons</taxon>
        <taxon>Gunneridae</taxon>
        <taxon>Pentapetalae</taxon>
        <taxon>rosids</taxon>
        <taxon>malvids</taxon>
        <taxon>Malvales</taxon>
        <taxon>Malvaceae</taxon>
        <taxon>Malvoideae</taxon>
        <taxon>Hibiscus</taxon>
    </lineage>
</organism>
<dbReference type="Proteomes" id="UP000436088">
    <property type="component" value="Unassembled WGS sequence"/>
</dbReference>
<accession>A0A6A2ZUF6</accession>
<dbReference type="Pfam" id="PF00561">
    <property type="entry name" value="Abhydrolase_1"/>
    <property type="match status" value="1"/>
</dbReference>